<gene>
    <name evidence="2" type="ORF">DJ78_12200</name>
</gene>
<accession>A0A256JL95</accession>
<name>A0A256JL95_HALEZ</name>
<dbReference type="EMBL" id="NHPB01000082">
    <property type="protein sequence ID" value="OYR69017.1"/>
    <property type="molecule type" value="Genomic_DNA"/>
</dbReference>
<comment type="caution">
    <text evidence="2">The sequence shown here is derived from an EMBL/GenBank/DDBJ whole genome shotgun (WGS) entry which is preliminary data.</text>
</comment>
<sequence>MNRNTSALVALAALVLLVVTIGAAGPAAAQVQNGSGTITVANDTDSVFVDVTTVSDYATASDPNVTVSLEGLQEGQAAGEGVVLLDESRTLSNGTVESYEYGLNSTQIETYDRVEYTVTSSGDGSLISSVDAGTVTSFLGGGGGEIGSGVGSTGALAALVVAVAFLFMRGSS</sequence>
<keyword evidence="1" id="KW-1133">Transmembrane helix</keyword>
<protein>
    <submittedName>
        <fullName evidence="2">Uncharacterized protein</fullName>
    </submittedName>
</protein>
<keyword evidence="1" id="KW-0812">Transmembrane</keyword>
<keyword evidence="1" id="KW-0472">Membrane</keyword>
<dbReference type="Proteomes" id="UP000216758">
    <property type="component" value="Unassembled WGS sequence"/>
</dbReference>
<feature type="transmembrane region" description="Helical" evidence="1">
    <location>
        <begin position="146"/>
        <end position="168"/>
    </location>
</feature>
<dbReference type="AlphaFoldDB" id="A0A256JL95"/>
<reference evidence="2 3" key="1">
    <citation type="journal article" date="2014" name="Front. Microbiol.">
        <title>Population and genomic analysis of the genus Halorubrum.</title>
        <authorList>
            <person name="Fullmer M.S."/>
            <person name="Soucy S.M."/>
            <person name="Swithers K.S."/>
            <person name="Makkay A.M."/>
            <person name="Wheeler R."/>
            <person name="Ventosa A."/>
            <person name="Gogarten J.P."/>
            <person name="Papke R.T."/>
        </authorList>
    </citation>
    <scope>NUCLEOTIDE SEQUENCE [LARGE SCALE GENOMIC DNA]</scope>
    <source>
        <strain evidence="2 3">G37</strain>
    </source>
</reference>
<organism evidence="2 3">
    <name type="scientific">Halorubrum ezzemoulense</name>
    <name type="common">Halorubrum chaoviator</name>
    <dbReference type="NCBI Taxonomy" id="337243"/>
    <lineage>
        <taxon>Archaea</taxon>
        <taxon>Methanobacteriati</taxon>
        <taxon>Methanobacteriota</taxon>
        <taxon>Stenosarchaea group</taxon>
        <taxon>Halobacteria</taxon>
        <taxon>Halobacteriales</taxon>
        <taxon>Haloferacaceae</taxon>
        <taxon>Halorubrum</taxon>
    </lineage>
</organism>
<proteinExistence type="predicted"/>
<evidence type="ECO:0000313" key="3">
    <source>
        <dbReference type="Proteomes" id="UP000216758"/>
    </source>
</evidence>
<evidence type="ECO:0000313" key="2">
    <source>
        <dbReference type="EMBL" id="OYR69017.1"/>
    </source>
</evidence>
<evidence type="ECO:0000256" key="1">
    <source>
        <dbReference type="SAM" id="Phobius"/>
    </source>
</evidence>